<organism evidence="9 10">
    <name type="scientific">Pantherophis guttatus</name>
    <name type="common">Corn snake</name>
    <name type="synonym">Elaphe guttata</name>
    <dbReference type="NCBI Taxonomy" id="94885"/>
    <lineage>
        <taxon>Eukaryota</taxon>
        <taxon>Metazoa</taxon>
        <taxon>Chordata</taxon>
        <taxon>Craniata</taxon>
        <taxon>Vertebrata</taxon>
        <taxon>Euteleostomi</taxon>
        <taxon>Lepidosauria</taxon>
        <taxon>Squamata</taxon>
        <taxon>Bifurcata</taxon>
        <taxon>Unidentata</taxon>
        <taxon>Episquamata</taxon>
        <taxon>Toxicofera</taxon>
        <taxon>Serpentes</taxon>
        <taxon>Colubroidea</taxon>
        <taxon>Colubridae</taxon>
        <taxon>Colubrinae</taxon>
        <taxon>Pantherophis</taxon>
    </lineage>
</organism>
<evidence type="ECO:0000256" key="7">
    <source>
        <dbReference type="ARBA" id="ARBA00046102"/>
    </source>
</evidence>
<keyword evidence="4 8" id="KW-0539">Nucleus</keyword>
<sequence length="216" mass="25021">MFKDQEEKERVVDDCSKHEGRLRTFPHERGNWATHVYMPCKAGEDFLDLLQLLLICGRAYVPLLTGQEEFHISLSQGVVLRHHWINSFVQSLKERLSSCHRFIFRADQMKVYTNETKTRTFVGLEVSSGHSQMLELVSEVDEVMEEFNLMPFYKDPSFHLSLAWCVGNMSEALGGQCIQEMQEIVDDFEESTHLLRIPGTEVRCKSGNKVFSFPLR</sequence>
<dbReference type="GO" id="GO:0005634">
    <property type="term" value="C:nucleus"/>
    <property type="evidence" value="ECO:0007669"/>
    <property type="project" value="UniProtKB-SubCell"/>
</dbReference>
<dbReference type="GO" id="GO:1990838">
    <property type="term" value="F:poly(U)-specific exoribonuclease activity, producing 3' uridine cyclic phosphate ends"/>
    <property type="evidence" value="ECO:0007669"/>
    <property type="project" value="UniProtKB-UniRule"/>
</dbReference>
<evidence type="ECO:0000313" key="9">
    <source>
        <dbReference type="Proteomes" id="UP001652622"/>
    </source>
</evidence>
<accession>A0A6P9CQT8</accession>
<proteinExistence type="inferred from homology"/>
<keyword evidence="9" id="KW-1185">Reference proteome</keyword>
<keyword evidence="3" id="KW-0456">Lyase</keyword>
<dbReference type="InterPro" id="IPR027521">
    <property type="entry name" value="Usb1"/>
</dbReference>
<dbReference type="Proteomes" id="UP001652622">
    <property type="component" value="Unplaced"/>
</dbReference>
<dbReference type="GO" id="GO:0034477">
    <property type="term" value="P:U6 snRNA 3'-end processing"/>
    <property type="evidence" value="ECO:0007669"/>
    <property type="project" value="UniProtKB-UniRule"/>
</dbReference>
<dbReference type="PANTHER" id="PTHR13522:SF3">
    <property type="entry name" value="U6 SNRNA PHOSPHODIESTERASE 1"/>
    <property type="match status" value="1"/>
</dbReference>
<comment type="function">
    <text evidence="8">Phosphodiesterase responsible for the U6 snRNA 3' end processing. Acts as an exoribonuclease (RNase) responsible for trimming the poly(U) tract of the last nucleotides in the pre-U6 snRNA molecule, leading to the formation of mature U6 snRNA.</text>
</comment>
<evidence type="ECO:0000256" key="2">
    <source>
        <dbReference type="ARBA" id="ARBA00022801"/>
    </source>
</evidence>
<evidence type="ECO:0000256" key="8">
    <source>
        <dbReference type="HAMAP-Rule" id="MF_03040"/>
    </source>
</evidence>
<dbReference type="AlphaFoldDB" id="A0A6P9CQT8"/>
<dbReference type="EC" id="3.1.4.-" evidence="8"/>
<evidence type="ECO:0000256" key="1">
    <source>
        <dbReference type="ARBA" id="ARBA00022722"/>
    </source>
</evidence>
<keyword evidence="2 8" id="KW-0378">Hydrolase</keyword>
<evidence type="ECO:0000256" key="5">
    <source>
        <dbReference type="ARBA" id="ARBA00029300"/>
    </source>
</evidence>
<comment type="catalytic activity">
    <reaction evidence="6">
        <text>a 3'-end uridylyl-adenosine-RNA = a 3'-end 2',3'-cyclophospho-uridine-RNA + adenosine</text>
        <dbReference type="Rhea" id="RHEA:67896"/>
        <dbReference type="Rhea" id="RHEA-COMP:17385"/>
        <dbReference type="Rhea" id="RHEA-COMP:17386"/>
        <dbReference type="ChEBI" id="CHEBI:16335"/>
        <dbReference type="ChEBI" id="CHEBI:85644"/>
        <dbReference type="ChEBI" id="CHEBI:176518"/>
    </reaction>
    <physiologicalReaction direction="left-to-right" evidence="6">
        <dbReference type="Rhea" id="RHEA:67897"/>
    </physiologicalReaction>
</comment>
<gene>
    <name evidence="8 10" type="primary">USB1</name>
</gene>
<feature type="active site" description="Proton donor/acceptor" evidence="8">
    <location>
        <position position="71"/>
    </location>
</feature>
<comment type="subcellular location">
    <subcellularLocation>
        <location evidence="8">Nucleus</location>
    </subcellularLocation>
</comment>
<evidence type="ECO:0000256" key="3">
    <source>
        <dbReference type="ARBA" id="ARBA00023239"/>
    </source>
</evidence>
<feature type="active site" description="Proton donor/acceptor" evidence="8">
    <location>
        <position position="159"/>
    </location>
</feature>
<dbReference type="OrthoDB" id="10261837at2759"/>
<dbReference type="GeneID" id="117670451"/>
<dbReference type="Pfam" id="PF09749">
    <property type="entry name" value="HVSL"/>
    <property type="match status" value="1"/>
</dbReference>
<dbReference type="GO" id="GO:0016829">
    <property type="term" value="F:lyase activity"/>
    <property type="evidence" value="ECO:0007669"/>
    <property type="project" value="UniProtKB-KW"/>
</dbReference>
<dbReference type="PANTHER" id="PTHR13522">
    <property type="entry name" value="U6 SNRNA PHOSPHODIESTERASE 1"/>
    <property type="match status" value="1"/>
</dbReference>
<name>A0A6P9CQT8_PANGU</name>
<comment type="similarity">
    <text evidence="8">Belongs to the 2H phosphoesterase superfamily. USB1 family.</text>
</comment>
<reference evidence="10" key="1">
    <citation type="submission" date="2025-08" db="UniProtKB">
        <authorList>
            <consortium name="RefSeq"/>
        </authorList>
    </citation>
    <scope>IDENTIFICATION</scope>
    <source>
        <tissue evidence="10">Blood</tissue>
    </source>
</reference>
<keyword evidence="1 8" id="KW-0540">Nuclease</keyword>
<dbReference type="HAMAP" id="MF_03040">
    <property type="entry name" value="USB1"/>
    <property type="match status" value="1"/>
</dbReference>
<dbReference type="CTD" id="79650"/>
<dbReference type="RefSeq" id="XP_034281491.1">
    <property type="nucleotide sequence ID" value="XM_034425600.1"/>
</dbReference>
<evidence type="ECO:0000256" key="4">
    <source>
        <dbReference type="ARBA" id="ARBA00023242"/>
    </source>
</evidence>
<protein>
    <recommendedName>
        <fullName evidence="8">U6 snRNA phosphodiesterase</fullName>
        <ecNumber evidence="8">3.1.4.-</ecNumber>
    </recommendedName>
</protein>
<comment type="catalytic activity">
    <reaction evidence="5">
        <text>a 3'-end uridylyl-uridine-RNA = a 3'-end 2',3'-cyclophospho-uridine-RNA + uridine</text>
        <dbReference type="Rhea" id="RHEA:46052"/>
        <dbReference type="Rhea" id="RHEA-COMP:17384"/>
        <dbReference type="Rhea" id="RHEA-COMP:17385"/>
        <dbReference type="ChEBI" id="CHEBI:16704"/>
        <dbReference type="ChEBI" id="CHEBI:85643"/>
        <dbReference type="ChEBI" id="CHEBI:85644"/>
    </reaction>
    <physiologicalReaction direction="left-to-right" evidence="5">
        <dbReference type="Rhea" id="RHEA:46053"/>
    </physiologicalReaction>
</comment>
<dbReference type="FunFam" id="3.90.1140.10:FF:000002">
    <property type="entry name" value="U6 snRNA phosphodiesterase"/>
    <property type="match status" value="1"/>
</dbReference>
<dbReference type="Gene3D" id="3.90.1140.10">
    <property type="entry name" value="Cyclic phosphodiesterase"/>
    <property type="match status" value="1"/>
</dbReference>
<evidence type="ECO:0000313" key="10">
    <source>
        <dbReference type="RefSeq" id="XP_034281491.1"/>
    </source>
</evidence>
<evidence type="ECO:0000256" key="6">
    <source>
        <dbReference type="ARBA" id="ARBA00029305"/>
    </source>
</evidence>
<comment type="function">
    <text evidence="7">3'-5' RNA exonuclease that trims the 3' end of oligo(U) and oligo(A) tracts of the pre-U6 small nuclear RNA (snRNA) molecule, leading to the formation of a mature U6 snRNA 3' end-terminated with a 2',3'-cyclic phosphate. Participates in the U6 snRNA 3' end processing that prevents U6 snRNA degradation. In addition also removes uridines from the 3' end of U6atac snRNA and possibly the vault RNA VTRNA1-1.</text>
</comment>